<dbReference type="STRING" id="97359.A0A550CG45"/>
<feature type="domain" description="F-box" evidence="1">
    <location>
        <begin position="60"/>
        <end position="115"/>
    </location>
</feature>
<organism evidence="2 3">
    <name type="scientific">Schizophyllum amplum</name>
    <dbReference type="NCBI Taxonomy" id="97359"/>
    <lineage>
        <taxon>Eukaryota</taxon>
        <taxon>Fungi</taxon>
        <taxon>Dikarya</taxon>
        <taxon>Basidiomycota</taxon>
        <taxon>Agaricomycotina</taxon>
        <taxon>Agaricomycetes</taxon>
        <taxon>Agaricomycetidae</taxon>
        <taxon>Agaricales</taxon>
        <taxon>Schizophyllaceae</taxon>
        <taxon>Schizophyllum</taxon>
    </lineage>
</organism>
<accession>A0A550CG45</accession>
<evidence type="ECO:0000259" key="1">
    <source>
        <dbReference type="Pfam" id="PF12937"/>
    </source>
</evidence>
<protein>
    <recommendedName>
        <fullName evidence="1">F-box domain-containing protein</fullName>
    </recommendedName>
</protein>
<keyword evidence="3" id="KW-1185">Reference proteome</keyword>
<evidence type="ECO:0000313" key="2">
    <source>
        <dbReference type="EMBL" id="TRM63782.1"/>
    </source>
</evidence>
<name>A0A550CG45_9AGAR</name>
<dbReference type="OrthoDB" id="3365698at2759"/>
<dbReference type="InterPro" id="IPR001810">
    <property type="entry name" value="F-box_dom"/>
</dbReference>
<sequence>MYRNGNPYAIPSTIRDRLAEFNASIEREEEKLGLLVAQLQDVLLRAQRQRSLNNALLSSIRRLPPEVLSEIFLHAAADQRKMDLTKPGHHYHFARVCHLWRFVALTTPALWTDVSVKTVETPNIHNLFAHEFPLAGEYPLRVRLEHPAWHAKLDEGRATRSWDLLLQQSHRWQTLDLALDYHVFCGMTPQPVSCISLETLSSSLGVVDLERLTGSSAEVPSIFSSLADAPRLRRVELITGLIPGTHSLRFPASWRLSHLVLEVKACGSLARLLSLIRQLAPTLRTFSLDIIRAMATFLPPPLNEDVRFPKLVEFTCFRGACFLFQHIAAPKLSSLSIGRHPVPLSSYGAAPLDSIAGRIGMCANLLELLIIDVIWPAESSLDTLRCLENLTSLDLREKKDEYVGRYINNELFVGLTRGGVEVEGVVTGPNPACPLPRLERMRVVLYKDSEERPGLIAALRTMALSRRNVEEDGGDPVLIPLRKFSSSRYRQGTTEKKTILSWDD</sequence>
<comment type="caution">
    <text evidence="2">The sequence shown here is derived from an EMBL/GenBank/DDBJ whole genome shotgun (WGS) entry which is preliminary data.</text>
</comment>
<dbReference type="EMBL" id="VDMD01000008">
    <property type="protein sequence ID" value="TRM63782.1"/>
    <property type="molecule type" value="Genomic_DNA"/>
</dbReference>
<dbReference type="Pfam" id="PF12937">
    <property type="entry name" value="F-box-like"/>
    <property type="match status" value="1"/>
</dbReference>
<dbReference type="Gene3D" id="1.20.1280.50">
    <property type="match status" value="1"/>
</dbReference>
<reference evidence="2 3" key="1">
    <citation type="journal article" date="2019" name="New Phytol.">
        <title>Comparative genomics reveals unique wood-decay strategies and fruiting body development in the Schizophyllaceae.</title>
        <authorList>
            <person name="Almasi E."/>
            <person name="Sahu N."/>
            <person name="Krizsan K."/>
            <person name="Balint B."/>
            <person name="Kovacs G.M."/>
            <person name="Kiss B."/>
            <person name="Cseklye J."/>
            <person name="Drula E."/>
            <person name="Henrissat B."/>
            <person name="Nagy I."/>
            <person name="Chovatia M."/>
            <person name="Adam C."/>
            <person name="LaButti K."/>
            <person name="Lipzen A."/>
            <person name="Riley R."/>
            <person name="Grigoriev I.V."/>
            <person name="Nagy L.G."/>
        </authorList>
    </citation>
    <scope>NUCLEOTIDE SEQUENCE [LARGE SCALE GENOMIC DNA]</scope>
    <source>
        <strain evidence="2 3">NL-1724</strain>
    </source>
</reference>
<dbReference type="Proteomes" id="UP000320762">
    <property type="component" value="Unassembled WGS sequence"/>
</dbReference>
<proteinExistence type="predicted"/>
<evidence type="ECO:0000313" key="3">
    <source>
        <dbReference type="Proteomes" id="UP000320762"/>
    </source>
</evidence>
<dbReference type="AlphaFoldDB" id="A0A550CG45"/>
<gene>
    <name evidence="2" type="ORF">BD626DRAFT_568409</name>
</gene>